<proteinExistence type="predicted"/>
<dbReference type="AlphaFoldDB" id="A0A7S4EP19"/>
<feature type="compositionally biased region" description="Basic and acidic residues" evidence="1">
    <location>
        <begin position="227"/>
        <end position="236"/>
    </location>
</feature>
<feature type="compositionally biased region" description="Low complexity" evidence="1">
    <location>
        <begin position="22"/>
        <end position="38"/>
    </location>
</feature>
<feature type="region of interest" description="Disordered" evidence="1">
    <location>
        <begin position="73"/>
        <end position="320"/>
    </location>
</feature>
<feature type="domain" description="Ribosomal RNA-processing protein 14 N-terminal" evidence="2">
    <location>
        <begin position="50"/>
        <end position="109"/>
    </location>
</feature>
<feature type="compositionally biased region" description="Basic residues" evidence="1">
    <location>
        <begin position="1"/>
        <end position="17"/>
    </location>
</feature>
<feature type="region of interest" description="Disordered" evidence="1">
    <location>
        <begin position="1"/>
        <end position="38"/>
    </location>
</feature>
<evidence type="ECO:0000259" key="2">
    <source>
        <dbReference type="Pfam" id="PF15459"/>
    </source>
</evidence>
<feature type="compositionally biased region" description="Basic and acidic residues" evidence="1">
    <location>
        <begin position="296"/>
        <end position="320"/>
    </location>
</feature>
<organism evidence="3">
    <name type="scientific">Pseudo-nitzschia australis</name>
    <dbReference type="NCBI Taxonomy" id="44445"/>
    <lineage>
        <taxon>Eukaryota</taxon>
        <taxon>Sar</taxon>
        <taxon>Stramenopiles</taxon>
        <taxon>Ochrophyta</taxon>
        <taxon>Bacillariophyta</taxon>
        <taxon>Bacillariophyceae</taxon>
        <taxon>Bacillariophycidae</taxon>
        <taxon>Bacillariales</taxon>
        <taxon>Bacillariaceae</taxon>
        <taxon>Pseudo-nitzschia</taxon>
    </lineage>
</organism>
<name>A0A7S4EP19_9STRA</name>
<evidence type="ECO:0000313" key="3">
    <source>
        <dbReference type="EMBL" id="CAE0726439.1"/>
    </source>
</evidence>
<reference evidence="3" key="1">
    <citation type="submission" date="2021-01" db="EMBL/GenBank/DDBJ databases">
        <authorList>
            <person name="Corre E."/>
            <person name="Pelletier E."/>
            <person name="Niang G."/>
            <person name="Scheremetjew M."/>
            <person name="Finn R."/>
            <person name="Kale V."/>
            <person name="Holt S."/>
            <person name="Cochrane G."/>
            <person name="Meng A."/>
            <person name="Brown T."/>
            <person name="Cohen L."/>
        </authorList>
    </citation>
    <scope>NUCLEOTIDE SEQUENCE</scope>
    <source>
        <strain evidence="3">10249 10 AB</strain>
    </source>
</reference>
<gene>
    <name evidence="3" type="ORF">PAUS00366_LOCUS19196</name>
</gene>
<evidence type="ECO:0000256" key="1">
    <source>
        <dbReference type="SAM" id="MobiDB-lite"/>
    </source>
</evidence>
<dbReference type="InterPro" id="IPR029188">
    <property type="entry name" value="Rrp14_N"/>
</dbReference>
<dbReference type="EMBL" id="HBIX01028443">
    <property type="protein sequence ID" value="CAE0726439.1"/>
    <property type="molecule type" value="Transcribed_RNA"/>
</dbReference>
<feature type="compositionally biased region" description="Low complexity" evidence="1">
    <location>
        <begin position="159"/>
        <end position="174"/>
    </location>
</feature>
<feature type="compositionally biased region" description="Basic and acidic residues" evidence="1">
    <location>
        <begin position="86"/>
        <end position="95"/>
    </location>
</feature>
<protein>
    <recommendedName>
        <fullName evidence="2">Ribosomal RNA-processing protein 14 N-terminal domain-containing protein</fullName>
    </recommendedName>
</protein>
<sequence>MAAKKNKGTATKMKPKSRTTAEKTISTTTTKTTPTAPSAGALYHDLLKDLTEHNLYFDELVDAIPSKLYIEGQSGDDYNPKYFKGQAKESKEARRARNKQSKRAKFDPAMAETTTQMKQRLDGDAFMPQKPKPMNANLNTRRLSKPAGQSAGSEDAEAKIPTTTAATAITNSTAADDKKSRIEALREKLHAKLLEKRGNRPLDPNSVSKRAARRAEKKKAPGGSHPTKQEKDDLQCRNKQQQQQAIETVGSEWGSKRDGGSLRRSGTGRLWTACRSESGRKRKLHRGQQGAQEFVQVEKPREDAGGCRIQKETPGRTEKE</sequence>
<accession>A0A7S4EP19</accession>
<dbReference type="Pfam" id="PF15459">
    <property type="entry name" value="RRP14"/>
    <property type="match status" value="1"/>
</dbReference>
<feature type="compositionally biased region" description="Basic and acidic residues" evidence="1">
    <location>
        <begin position="175"/>
        <end position="200"/>
    </location>
</feature>
<feature type="compositionally biased region" description="Polar residues" evidence="1">
    <location>
        <begin position="237"/>
        <end position="246"/>
    </location>
</feature>